<dbReference type="PIRSF" id="PIRSF029171">
    <property type="entry name" value="Esterase_LipA"/>
    <property type="match status" value="1"/>
</dbReference>
<gene>
    <name evidence="1" type="ordered locus">REQ_30360</name>
</gene>
<dbReference type="SUPFAM" id="SSF53474">
    <property type="entry name" value="alpha/beta-Hydrolases"/>
    <property type="match status" value="1"/>
</dbReference>
<accession>A0A3S5Y8Z4</accession>
<organism evidence="1">
    <name type="scientific">Rhodococcus hoagii (strain 103S)</name>
    <name type="common">Rhodococcus equi</name>
    <dbReference type="NCBI Taxonomy" id="685727"/>
    <lineage>
        <taxon>Bacteria</taxon>
        <taxon>Bacillati</taxon>
        <taxon>Actinomycetota</taxon>
        <taxon>Actinomycetes</taxon>
        <taxon>Mycobacteriales</taxon>
        <taxon>Nocardiaceae</taxon>
        <taxon>Prescottella</taxon>
    </lineage>
</organism>
<name>A0A3S5Y8Z4_RHOH1</name>
<dbReference type="GO" id="GO:0016042">
    <property type="term" value="P:lipid catabolic process"/>
    <property type="evidence" value="ECO:0007669"/>
    <property type="project" value="InterPro"/>
</dbReference>
<dbReference type="GO" id="GO:0004806">
    <property type="term" value="F:triacylglycerol lipase activity"/>
    <property type="evidence" value="ECO:0007669"/>
    <property type="project" value="InterPro"/>
</dbReference>
<dbReference type="InterPro" id="IPR005152">
    <property type="entry name" value="Lipase_secreted"/>
</dbReference>
<dbReference type="PANTHER" id="PTHR34853">
    <property type="match status" value="1"/>
</dbReference>
<reference evidence="1" key="1">
    <citation type="journal article" date="2010" name="PLoS Genet.">
        <title>The genome of a pathogenic rhodococcus: cooptive virulence underpinned by key gene acquisitions.</title>
        <authorList>
            <person name="Letek M."/>
            <person name="Gonzalez P."/>
            <person name="Macarthur I."/>
            <person name="Rodriguez H."/>
            <person name="Freeman T.C."/>
            <person name="Valero-Rello A."/>
            <person name="Blanco M."/>
            <person name="Buckley T."/>
            <person name="Cherevach I."/>
            <person name="Fahey R."/>
            <person name="Hapeshi A."/>
            <person name="Holdstock J."/>
            <person name="Leadon D."/>
            <person name="Navas J."/>
            <person name="Ocampo A."/>
            <person name="Quail M.A."/>
            <person name="Sanders M."/>
            <person name="Scortti M.M."/>
            <person name="Prescott J.F."/>
            <person name="Fogarty U."/>
            <person name="Meijer W.G."/>
            <person name="Parkhill J."/>
            <person name="Bentley S.D."/>
            <person name="Vazquez-Boland J.A."/>
        </authorList>
    </citation>
    <scope>NUCLEOTIDE SEQUENCE [LARGE SCALE GENOMIC DNA]</scope>
    <source>
        <strain evidence="1 2">103S</strain>
    </source>
</reference>
<dbReference type="InterPro" id="IPR029058">
    <property type="entry name" value="AB_hydrolase_fold"/>
</dbReference>
<dbReference type="KEGG" id="req:REQ_30360"/>
<dbReference type="AlphaFoldDB" id="A0A3S5Y8Z4"/>
<proteinExistence type="predicted"/>
<dbReference type="PANTHER" id="PTHR34853:SF1">
    <property type="entry name" value="LIPASE 5"/>
    <property type="match status" value="1"/>
</dbReference>
<dbReference type="EMBL" id="FN563149">
    <property type="protein sequence ID" value="CBH49047.1"/>
    <property type="molecule type" value="Genomic_DNA"/>
</dbReference>
<dbReference type="Pfam" id="PF03583">
    <property type="entry name" value="LIP"/>
    <property type="match status" value="1"/>
</dbReference>
<sequence length="396" mass="41492">MTAAQAERKRKPEGANMRRSIGESLRRATAVGAAFALTALVPAVASAGGAPADATAGKVQSVEALPAGLGLPGAAREYRITYITRDAVGRPAESSGVVFVPQGTPPEGGWPVLSWAHGTVGLGDACAPSRNPRSQRDANYLGHWLSQGYAVVATDYIGLGTPGVHPYLQGASEATAVIDMVRAGRAVVPELSPRWMTIGQSQGGHAALFTAHDATRYAPELDFRGAVTTGAPSNLETAFSIGGPWIPPLGLDGLTVFATYIFAGMRATMPQVDVDSYLTPRGKELVDAAETLCYDEQSEAVKGVSVGELLTRSLGEPAMHAAMTEYLGVPTTGYDRPLFIAQGLLDTVVPAPLSFKLIADLRLAGVDATYMTYPTNHDGTMAASLPDSTPFVRQRL</sequence>
<dbReference type="Proteomes" id="UP001154400">
    <property type="component" value="Chromosome"/>
</dbReference>
<protein>
    <submittedName>
        <fullName evidence="1">Secreted lipase</fullName>
    </submittedName>
</protein>
<dbReference type="Gene3D" id="3.40.50.1820">
    <property type="entry name" value="alpha/beta hydrolase"/>
    <property type="match status" value="1"/>
</dbReference>
<evidence type="ECO:0000313" key="1">
    <source>
        <dbReference type="EMBL" id="CBH49047.1"/>
    </source>
</evidence>
<evidence type="ECO:0000313" key="2">
    <source>
        <dbReference type="Proteomes" id="UP000006892"/>
    </source>
</evidence>